<protein>
    <submittedName>
        <fullName evidence="1">Uncharacterized protein</fullName>
    </submittedName>
</protein>
<comment type="caution">
    <text evidence="1">The sequence shown here is derived from an EMBL/GenBank/DDBJ whole genome shotgun (WGS) entry which is preliminary data.</text>
</comment>
<dbReference type="AlphaFoldDB" id="A0A4C1VKM1"/>
<evidence type="ECO:0000313" key="1">
    <source>
        <dbReference type="EMBL" id="GBP39091.1"/>
    </source>
</evidence>
<dbReference type="EMBL" id="BGZK01000359">
    <property type="protein sequence ID" value="GBP39091.1"/>
    <property type="molecule type" value="Genomic_DNA"/>
</dbReference>
<dbReference type="Proteomes" id="UP000299102">
    <property type="component" value="Unassembled WGS sequence"/>
</dbReference>
<accession>A0A4C1VKM1</accession>
<organism evidence="1 2">
    <name type="scientific">Eumeta variegata</name>
    <name type="common">Bagworm moth</name>
    <name type="synonym">Eumeta japonica</name>
    <dbReference type="NCBI Taxonomy" id="151549"/>
    <lineage>
        <taxon>Eukaryota</taxon>
        <taxon>Metazoa</taxon>
        <taxon>Ecdysozoa</taxon>
        <taxon>Arthropoda</taxon>
        <taxon>Hexapoda</taxon>
        <taxon>Insecta</taxon>
        <taxon>Pterygota</taxon>
        <taxon>Neoptera</taxon>
        <taxon>Endopterygota</taxon>
        <taxon>Lepidoptera</taxon>
        <taxon>Glossata</taxon>
        <taxon>Ditrysia</taxon>
        <taxon>Tineoidea</taxon>
        <taxon>Psychidae</taxon>
        <taxon>Oiketicinae</taxon>
        <taxon>Eumeta</taxon>
    </lineage>
</organism>
<reference evidence="1 2" key="1">
    <citation type="journal article" date="2019" name="Commun. Biol.">
        <title>The bagworm genome reveals a unique fibroin gene that provides high tensile strength.</title>
        <authorList>
            <person name="Kono N."/>
            <person name="Nakamura H."/>
            <person name="Ohtoshi R."/>
            <person name="Tomita M."/>
            <person name="Numata K."/>
            <person name="Arakawa K."/>
        </authorList>
    </citation>
    <scope>NUCLEOTIDE SEQUENCE [LARGE SCALE GENOMIC DNA]</scope>
</reference>
<name>A0A4C1VKM1_EUMVA</name>
<keyword evidence="2" id="KW-1185">Reference proteome</keyword>
<evidence type="ECO:0000313" key="2">
    <source>
        <dbReference type="Proteomes" id="UP000299102"/>
    </source>
</evidence>
<proteinExistence type="predicted"/>
<sequence>MTVRLAELASSTVTSVTPKKYNFPRTYISTRNVLVEIEELVPWSSRCPGDGSVDVFCHQCGDDVLDLRLNVSSKYEESDLIH</sequence>
<gene>
    <name evidence="1" type="ORF">EVAR_27451_1</name>
</gene>